<dbReference type="Gene3D" id="3.40.50.300">
    <property type="entry name" value="P-loop containing nucleotide triphosphate hydrolases"/>
    <property type="match status" value="2"/>
</dbReference>
<dbReference type="RefSeq" id="WP_206712755.1">
    <property type="nucleotide sequence ID" value="NZ_CP071091.1"/>
</dbReference>
<dbReference type="SUPFAM" id="SSF52540">
    <property type="entry name" value="P-loop containing nucleoside triphosphate hydrolases"/>
    <property type="match status" value="1"/>
</dbReference>
<feature type="compositionally biased region" description="Basic and acidic residues" evidence="2">
    <location>
        <begin position="749"/>
        <end position="758"/>
    </location>
</feature>
<dbReference type="InterPro" id="IPR027417">
    <property type="entry name" value="P-loop_NTPase"/>
</dbReference>
<feature type="coiled-coil region" evidence="1">
    <location>
        <begin position="550"/>
        <end position="591"/>
    </location>
</feature>
<keyword evidence="1" id="KW-0175">Coiled coil</keyword>
<name>A0ABX7MX24_9BACT</name>
<evidence type="ECO:0000313" key="5">
    <source>
        <dbReference type="Proteomes" id="UP000663090"/>
    </source>
</evidence>
<dbReference type="PANTHER" id="PTHR32114">
    <property type="entry name" value="ABC TRANSPORTER ABCH.3"/>
    <property type="match status" value="1"/>
</dbReference>
<accession>A0ABX7MX24</accession>
<evidence type="ECO:0000256" key="2">
    <source>
        <dbReference type="SAM" id="MobiDB-lite"/>
    </source>
</evidence>
<dbReference type="InterPro" id="IPR038729">
    <property type="entry name" value="Rad50/SbcC_AAA"/>
</dbReference>
<sequence length="1344" mass="145415">MRILGIRGSNLTSFAGNFALELDRPPLDRLGLFAITGATGAGKSTLLDALCLALFDRTPRLGGRGGVPVGRADEEDEARLSAYDVRGMLRRGAGEGFAEVDFQGKDGRRYRARWSVWRARGRAEGRFRPQEMSLTEVASGQQFGRTKGEVLTAIQERLGLSFDQFRRSALLAQGEFAAFLKADANERAELLERMTGTEVYSRLSMAAHEKNKAEQEELAQRERGLAAIALMEAGERSAAEGRLVEEGEARKGVEVRLAEAEGAAAWHSERAALVGAQGEAEGREARAAEAVEEAAPRARRLEEVRAAESFRGAVTSAAEAERRWEDAEAACRARAVELEGAKARWTQLQSALQAAEAVRSGARAAQEEAAPRLEEAAELDARCAAAARDAEEARGRARVAEAEAAKARVALEEVVAREEEARAKGEGARAWLVEKAHWEALAKEWPRWQRELERYEVALGEGRTARTGVEKLRGEVDRLREASRLRREERDAEVEAESRVQATATHAEAALGEGTGVERRVLRESLLARQETLRGLEAARLGLCAGEAEVREVEREAQVAKGEVEAASVAVREAEVRRLEGEAALKEARRALSVAEATQGHAAQRALLRDGEACPLCGATEHPYRHEVPALAGLVAESAARVETLEAQRAECSRAEVSASARQAASRARVTQAEVRRESAAARCAEHRAAWGRGREKWRQVSGSTESSEARATSDEGLGLDVGGRGRQSGRQVSDSTAPSEASLGPDGAGREKWRHESNSTAPVEAGATSEVVAGGLEKSRQERDSTAPVEDGATSEAGLWLEARSAELKARLSALKSEEEAAEGLARAAREARAALETQRTRREHAADALRRAEESFTRAEGTLKEALARLDAAEATVRQVLTDMAPIFFADAGWEAKLEDAPADFRQKCGKRVSMWKEREDIVLKAKERADEEQRHRAHAQGLLDVSARRAKEDVETAALKERTRDEATRARAALLGGRPTDEVRAELRHALESAEATYEKSRQSAESAKQAEGVALARVEDATRGLKGAVEARDSARRDLERRLSAQGVSLETVKTLLAHDAAWCEAEARALAALKEALSHARAVLEERRARRASHEASGAPTLSEADAAAAREQLRLDVEVRRRAEALLRAKLEADDAARARHGSEAQALAERRRAGEVWKALGDLIGSHDGKRFKVFAQSLTLDALLLHANAHLQELARRYRLMRVPGHDLDLQVVDGDMGDEVRGVASLSGGESFLVSLALALGLASLSSETTQVETLFIDEGFGTLDPETLEVALASLDALQATGRQVGIISHVSGLAERIGVQVRVVKQGGGRSRLVVEGDLGMPAAPAPEVRLLA</sequence>
<evidence type="ECO:0000259" key="3">
    <source>
        <dbReference type="Pfam" id="PF13476"/>
    </source>
</evidence>
<feature type="coiled-coil region" evidence="1">
    <location>
        <begin position="376"/>
        <end position="410"/>
    </location>
</feature>
<dbReference type="Pfam" id="PF13476">
    <property type="entry name" value="AAA_23"/>
    <property type="match status" value="1"/>
</dbReference>
<proteinExistence type="predicted"/>
<evidence type="ECO:0000256" key="1">
    <source>
        <dbReference type="SAM" id="Coils"/>
    </source>
</evidence>
<dbReference type="Proteomes" id="UP000663090">
    <property type="component" value="Chromosome"/>
</dbReference>
<dbReference type="PANTHER" id="PTHR32114:SF2">
    <property type="entry name" value="ABC TRANSPORTER ABCH.3"/>
    <property type="match status" value="1"/>
</dbReference>
<keyword evidence="5" id="KW-1185">Reference proteome</keyword>
<feature type="region of interest" description="Disordered" evidence="2">
    <location>
        <begin position="692"/>
        <end position="797"/>
    </location>
</feature>
<feature type="coiled-coil region" evidence="1">
    <location>
        <begin position="987"/>
        <end position="1014"/>
    </location>
</feature>
<feature type="domain" description="Rad50/SbcC-type AAA" evidence="3">
    <location>
        <begin position="9"/>
        <end position="225"/>
    </location>
</feature>
<dbReference type="EMBL" id="CP071091">
    <property type="protein sequence ID" value="QSQ10995.1"/>
    <property type="molecule type" value="Genomic_DNA"/>
</dbReference>
<protein>
    <submittedName>
        <fullName evidence="4">AAA family ATPase</fullName>
    </submittedName>
</protein>
<reference evidence="4 5" key="1">
    <citation type="submission" date="2021-02" db="EMBL/GenBank/DDBJ databases">
        <title>De Novo genome assembly of isolated myxobacteria.</title>
        <authorList>
            <person name="Stevens D.C."/>
        </authorList>
    </citation>
    <scope>NUCLEOTIDE SEQUENCE [LARGE SCALE GENOMIC DNA]</scope>
    <source>
        <strain evidence="4 5">SCHIC003</strain>
    </source>
</reference>
<gene>
    <name evidence="4" type="ORF">JY572_21475</name>
</gene>
<feature type="coiled-coil region" evidence="1">
    <location>
        <begin position="806"/>
        <end position="885"/>
    </location>
</feature>
<dbReference type="Pfam" id="PF13558">
    <property type="entry name" value="SbcC_Walker_B"/>
    <property type="match status" value="1"/>
</dbReference>
<organism evidence="4 5">
    <name type="scientific">Myxococcus landrumensis</name>
    <dbReference type="NCBI Taxonomy" id="2813577"/>
    <lineage>
        <taxon>Bacteria</taxon>
        <taxon>Pseudomonadati</taxon>
        <taxon>Myxococcota</taxon>
        <taxon>Myxococcia</taxon>
        <taxon>Myxococcales</taxon>
        <taxon>Cystobacterineae</taxon>
        <taxon>Myxococcaceae</taxon>
        <taxon>Myxococcus</taxon>
    </lineage>
</organism>
<evidence type="ECO:0000313" key="4">
    <source>
        <dbReference type="EMBL" id="QSQ10995.1"/>
    </source>
</evidence>